<sequence length="65" mass="7088">MPDCQPAFPSSSSCERNSDSSSCLTSFNDLPSCHIKHGSCRLPTIRVAVRRGACVGHCHARPRLF</sequence>
<evidence type="ECO:0000313" key="2">
    <source>
        <dbReference type="Proteomes" id="UP000070501"/>
    </source>
</evidence>
<name>A0A136JBB1_9PEZI</name>
<protein>
    <submittedName>
        <fullName evidence="1">Uncharacterized protein</fullName>
    </submittedName>
</protein>
<gene>
    <name evidence="1" type="ORF">Micbo1qcDRAFT_159584</name>
</gene>
<keyword evidence="2" id="KW-1185">Reference proteome</keyword>
<accession>A0A136JBB1</accession>
<evidence type="ECO:0000313" key="1">
    <source>
        <dbReference type="EMBL" id="KXJ94425.1"/>
    </source>
</evidence>
<reference evidence="2" key="1">
    <citation type="submission" date="2016-02" db="EMBL/GenBank/DDBJ databases">
        <title>Draft genome sequence of Microdochium bolleyi, a fungal endophyte of beachgrass.</title>
        <authorList>
            <consortium name="DOE Joint Genome Institute"/>
            <person name="David A.S."/>
            <person name="May G."/>
            <person name="Haridas S."/>
            <person name="Lim J."/>
            <person name="Wang M."/>
            <person name="Labutti K."/>
            <person name="Lipzen A."/>
            <person name="Barry K."/>
            <person name="Grigoriev I.V."/>
        </authorList>
    </citation>
    <scope>NUCLEOTIDE SEQUENCE [LARGE SCALE GENOMIC DNA]</scope>
    <source>
        <strain evidence="2">J235TASD1</strain>
    </source>
</reference>
<dbReference type="InParanoid" id="A0A136JBB1"/>
<dbReference type="Proteomes" id="UP000070501">
    <property type="component" value="Unassembled WGS sequence"/>
</dbReference>
<proteinExistence type="predicted"/>
<organism evidence="1 2">
    <name type="scientific">Microdochium bolleyi</name>
    <dbReference type="NCBI Taxonomy" id="196109"/>
    <lineage>
        <taxon>Eukaryota</taxon>
        <taxon>Fungi</taxon>
        <taxon>Dikarya</taxon>
        <taxon>Ascomycota</taxon>
        <taxon>Pezizomycotina</taxon>
        <taxon>Sordariomycetes</taxon>
        <taxon>Xylariomycetidae</taxon>
        <taxon>Xylariales</taxon>
        <taxon>Microdochiaceae</taxon>
        <taxon>Microdochium</taxon>
    </lineage>
</organism>
<dbReference type="EMBL" id="KQ964247">
    <property type="protein sequence ID" value="KXJ94425.1"/>
    <property type="molecule type" value="Genomic_DNA"/>
</dbReference>
<dbReference type="AlphaFoldDB" id="A0A136JBB1"/>